<dbReference type="InterPro" id="IPR001857">
    <property type="entry name" value="Ribosomal_bL19"/>
</dbReference>
<dbReference type="GO" id="GO:0003735">
    <property type="term" value="F:structural constituent of ribosome"/>
    <property type="evidence" value="ECO:0007669"/>
    <property type="project" value="InterPro"/>
</dbReference>
<dbReference type="InterPro" id="IPR038657">
    <property type="entry name" value="Ribosomal_bL19_sf"/>
</dbReference>
<dbReference type="AlphaFoldDB" id="A0A7I8V689"/>
<dbReference type="Pfam" id="PF01245">
    <property type="entry name" value="Ribosomal_L19"/>
    <property type="match status" value="1"/>
</dbReference>
<keyword evidence="3" id="KW-0809">Transit peptide</keyword>
<evidence type="ECO:0000313" key="10">
    <source>
        <dbReference type="Proteomes" id="UP000549394"/>
    </source>
</evidence>
<dbReference type="GO" id="GO:0006412">
    <property type="term" value="P:translation"/>
    <property type="evidence" value="ECO:0007669"/>
    <property type="project" value="InterPro"/>
</dbReference>
<comment type="subcellular location">
    <subcellularLocation>
        <location evidence="1">Mitochondrion</location>
    </subcellularLocation>
</comment>
<evidence type="ECO:0000256" key="3">
    <source>
        <dbReference type="ARBA" id="ARBA00022946"/>
    </source>
</evidence>
<dbReference type="PRINTS" id="PR00061">
    <property type="entry name" value="RIBOSOMALL19"/>
</dbReference>
<comment type="caution">
    <text evidence="9">The sequence shown here is derived from an EMBL/GenBank/DDBJ whole genome shotgun (WGS) entry which is preliminary data.</text>
</comment>
<gene>
    <name evidence="9" type="ORF">DGYR_LOCUS465</name>
</gene>
<proteinExistence type="inferred from homology"/>
<dbReference type="FunFam" id="2.30.30.790:FF:000002">
    <property type="entry name" value="39S ribosomal protein L19, mitochondrial"/>
    <property type="match status" value="1"/>
</dbReference>
<protein>
    <recommendedName>
        <fullName evidence="7">Large ribosomal subunit protein bL19m</fullName>
    </recommendedName>
    <alternativeName>
        <fullName evidence="8">39S ribosomal protein L19, mitochondrial</fullName>
    </alternativeName>
</protein>
<dbReference type="SUPFAM" id="SSF50104">
    <property type="entry name" value="Translation proteins SH3-like domain"/>
    <property type="match status" value="1"/>
</dbReference>
<sequence length="299" mass="35386">MSVFRRALIASNIRNLECYCGVQKRFSNTLFDGTLEKHRRSELSHDREKTESFPPFEAPKDYKKKYPDFLPNADWKKRDRITEKLERKDMLRRRAVLNIPEFYPGSILAITVSDPYAPGKYNRFVGICIAKNGNGLRTSFTLRNVVDNIGVEILYELYNPTIQKVEVLKLEKRLDEELYYLRDCDPKYSTFNFNMEPVQHPPGAPIPVNDIVLKIGPRPWNQKWHRQNLKGVEGLDEHLREVEKKLAEKTAEPWEKYDIMKTYRNSIHEEESERILSEVYEKNLHNQKLKENRKPLKMD</sequence>
<evidence type="ECO:0000256" key="6">
    <source>
        <dbReference type="ARBA" id="ARBA00023274"/>
    </source>
</evidence>
<dbReference type="PANTHER" id="PTHR15680:SF9">
    <property type="entry name" value="LARGE RIBOSOMAL SUBUNIT PROTEIN BL19M"/>
    <property type="match status" value="1"/>
</dbReference>
<evidence type="ECO:0000256" key="1">
    <source>
        <dbReference type="ARBA" id="ARBA00004173"/>
    </source>
</evidence>
<dbReference type="Gene3D" id="2.30.30.790">
    <property type="match status" value="1"/>
</dbReference>
<name>A0A7I8V689_9ANNE</name>
<accession>A0A7I8V689</accession>
<organism evidence="9 10">
    <name type="scientific">Dimorphilus gyrociliatus</name>
    <dbReference type="NCBI Taxonomy" id="2664684"/>
    <lineage>
        <taxon>Eukaryota</taxon>
        <taxon>Metazoa</taxon>
        <taxon>Spiralia</taxon>
        <taxon>Lophotrochozoa</taxon>
        <taxon>Annelida</taxon>
        <taxon>Polychaeta</taxon>
        <taxon>Polychaeta incertae sedis</taxon>
        <taxon>Dinophilidae</taxon>
        <taxon>Dimorphilus</taxon>
    </lineage>
</organism>
<reference evidence="9 10" key="1">
    <citation type="submission" date="2020-08" db="EMBL/GenBank/DDBJ databases">
        <authorList>
            <person name="Hejnol A."/>
        </authorList>
    </citation>
    <scope>NUCLEOTIDE SEQUENCE [LARGE SCALE GENOMIC DNA]</scope>
</reference>
<evidence type="ECO:0000313" key="9">
    <source>
        <dbReference type="EMBL" id="CAD5111133.1"/>
    </source>
</evidence>
<evidence type="ECO:0000256" key="4">
    <source>
        <dbReference type="ARBA" id="ARBA00022980"/>
    </source>
</evidence>
<evidence type="ECO:0000256" key="2">
    <source>
        <dbReference type="ARBA" id="ARBA00005781"/>
    </source>
</evidence>
<evidence type="ECO:0000256" key="8">
    <source>
        <dbReference type="ARBA" id="ARBA00035359"/>
    </source>
</evidence>
<dbReference type="GO" id="GO:0005762">
    <property type="term" value="C:mitochondrial large ribosomal subunit"/>
    <property type="evidence" value="ECO:0007669"/>
    <property type="project" value="TreeGrafter"/>
</dbReference>
<dbReference type="Proteomes" id="UP000549394">
    <property type="component" value="Unassembled WGS sequence"/>
</dbReference>
<dbReference type="PANTHER" id="PTHR15680">
    <property type="entry name" value="RIBOSOMAL PROTEIN L19"/>
    <property type="match status" value="1"/>
</dbReference>
<evidence type="ECO:0000256" key="7">
    <source>
        <dbReference type="ARBA" id="ARBA00035288"/>
    </source>
</evidence>
<evidence type="ECO:0000256" key="5">
    <source>
        <dbReference type="ARBA" id="ARBA00023128"/>
    </source>
</evidence>
<keyword evidence="10" id="KW-1185">Reference proteome</keyword>
<keyword evidence="6" id="KW-0687">Ribonucleoprotein</keyword>
<keyword evidence="5" id="KW-0496">Mitochondrion</keyword>
<dbReference type="OrthoDB" id="432645at2759"/>
<dbReference type="EMBL" id="CAJFCJ010000001">
    <property type="protein sequence ID" value="CAD5111133.1"/>
    <property type="molecule type" value="Genomic_DNA"/>
</dbReference>
<keyword evidence="4" id="KW-0689">Ribosomal protein</keyword>
<dbReference type="InterPro" id="IPR008991">
    <property type="entry name" value="Translation_prot_SH3-like_sf"/>
</dbReference>
<comment type="similarity">
    <text evidence="2">Belongs to the bacterial ribosomal protein bL19 family.</text>
</comment>